<dbReference type="RefSeq" id="WP_355398167.1">
    <property type="nucleotide sequence ID" value="NZ_JBEGHN010000001.1"/>
</dbReference>
<accession>A0ABV2UZB7</accession>
<proteinExistence type="predicted"/>
<sequence>MALHAHYPLIAFVGERLFVYRTEFVDPPSWAAALGSFGFTLLTAAELLSSLEDADTSALSKAEWRQIKHWQPATLGAAIFNSWD</sequence>
<evidence type="ECO:0000313" key="1">
    <source>
        <dbReference type="EMBL" id="MET9846915.1"/>
    </source>
</evidence>
<reference evidence="1 2" key="1">
    <citation type="submission" date="2024-06" db="EMBL/GenBank/DDBJ databases">
        <title>The Natural Products Discovery Center: Release of the First 8490 Sequenced Strains for Exploring Actinobacteria Biosynthetic Diversity.</title>
        <authorList>
            <person name="Kalkreuter E."/>
            <person name="Kautsar S.A."/>
            <person name="Yang D."/>
            <person name="Bader C.D."/>
            <person name="Teijaro C.N."/>
            <person name="Fluegel L."/>
            <person name="Davis C.M."/>
            <person name="Simpson J.R."/>
            <person name="Lauterbach L."/>
            <person name="Steele A.D."/>
            <person name="Gui C."/>
            <person name="Meng S."/>
            <person name="Li G."/>
            <person name="Viehrig K."/>
            <person name="Ye F."/>
            <person name="Su P."/>
            <person name="Kiefer A.F."/>
            <person name="Nichols A."/>
            <person name="Cepeda A.J."/>
            <person name="Yan W."/>
            <person name="Fan B."/>
            <person name="Jiang Y."/>
            <person name="Adhikari A."/>
            <person name="Zheng C.-J."/>
            <person name="Schuster L."/>
            <person name="Cowan T.M."/>
            <person name="Smanski M.J."/>
            <person name="Chevrette M.G."/>
            <person name="De Carvalho L.P.S."/>
            <person name="Shen B."/>
        </authorList>
    </citation>
    <scope>NUCLEOTIDE SEQUENCE [LARGE SCALE GENOMIC DNA]</scope>
    <source>
        <strain evidence="1 2">NPDC006434</strain>
    </source>
</reference>
<dbReference type="EMBL" id="JBEXPZ010000025">
    <property type="protein sequence ID" value="MET9846915.1"/>
    <property type="molecule type" value="Genomic_DNA"/>
</dbReference>
<gene>
    <name evidence="1" type="ORF">ABZZ21_20580</name>
</gene>
<protein>
    <submittedName>
        <fullName evidence="1">Uncharacterized protein</fullName>
    </submittedName>
</protein>
<evidence type="ECO:0000313" key="2">
    <source>
        <dbReference type="Proteomes" id="UP001550210"/>
    </source>
</evidence>
<comment type="caution">
    <text evidence="1">The sequence shown here is derived from an EMBL/GenBank/DDBJ whole genome shotgun (WGS) entry which is preliminary data.</text>
</comment>
<name>A0ABV2UZB7_9ACTN</name>
<organism evidence="1 2">
    <name type="scientific">Streptomyces ossamyceticus</name>
    <dbReference type="NCBI Taxonomy" id="249581"/>
    <lineage>
        <taxon>Bacteria</taxon>
        <taxon>Bacillati</taxon>
        <taxon>Actinomycetota</taxon>
        <taxon>Actinomycetes</taxon>
        <taxon>Kitasatosporales</taxon>
        <taxon>Streptomycetaceae</taxon>
        <taxon>Streptomyces</taxon>
    </lineage>
</organism>
<keyword evidence="2" id="KW-1185">Reference proteome</keyword>
<dbReference type="Proteomes" id="UP001550210">
    <property type="component" value="Unassembled WGS sequence"/>
</dbReference>